<dbReference type="PANTHER" id="PTHR13610:SF11">
    <property type="entry name" value="METHYLTRANSFERASE DOMAIN-CONTAINING PROTEIN"/>
    <property type="match status" value="1"/>
</dbReference>
<comment type="caution">
    <text evidence="5">The sequence shown here is derived from an EMBL/GenBank/DDBJ whole genome shotgun (WGS) entry which is preliminary data.</text>
</comment>
<name>A0A2M8KFL4_9BACT</name>
<keyword evidence="4" id="KW-0472">Membrane</keyword>
<reference evidence="6" key="1">
    <citation type="submission" date="2017-09" db="EMBL/GenBank/DDBJ databases">
        <title>Depth-based differentiation of microbial function through sediment-hosted aquifers and enrichment of novel symbionts in the deep terrestrial subsurface.</title>
        <authorList>
            <person name="Probst A.J."/>
            <person name="Ladd B."/>
            <person name="Jarett J.K."/>
            <person name="Geller-Mcgrath D.E."/>
            <person name="Sieber C.M.K."/>
            <person name="Emerson J.B."/>
            <person name="Anantharaman K."/>
            <person name="Thomas B.C."/>
            <person name="Malmstrom R."/>
            <person name="Stieglmeier M."/>
            <person name="Klingl A."/>
            <person name="Woyke T."/>
            <person name="Ryan C.M."/>
            <person name="Banfield J.F."/>
        </authorList>
    </citation>
    <scope>NUCLEOTIDE SEQUENCE [LARGE SCALE GENOMIC DNA]</scope>
</reference>
<evidence type="ECO:0000256" key="1">
    <source>
        <dbReference type="ARBA" id="ARBA00022603"/>
    </source>
</evidence>
<accession>A0A2M8KFL4</accession>
<proteinExistence type="predicted"/>
<dbReference type="InterPro" id="IPR029063">
    <property type="entry name" value="SAM-dependent_MTases_sf"/>
</dbReference>
<gene>
    <name evidence="5" type="ORF">COU83_02350</name>
</gene>
<keyword evidence="4" id="KW-1133">Transmembrane helix</keyword>
<dbReference type="InterPro" id="IPR026170">
    <property type="entry name" value="FAM173A/B"/>
</dbReference>
<keyword evidence="2" id="KW-0808">Transferase</keyword>
<evidence type="ECO:0008006" key="7">
    <source>
        <dbReference type="Google" id="ProtNLM"/>
    </source>
</evidence>
<evidence type="ECO:0000313" key="5">
    <source>
        <dbReference type="EMBL" id="PJE58719.1"/>
    </source>
</evidence>
<feature type="transmembrane region" description="Helical" evidence="4">
    <location>
        <begin position="6"/>
        <end position="28"/>
    </location>
</feature>
<keyword evidence="1" id="KW-0489">Methyltransferase</keyword>
<evidence type="ECO:0000256" key="4">
    <source>
        <dbReference type="SAM" id="Phobius"/>
    </source>
</evidence>
<keyword evidence="4" id="KW-0812">Transmembrane</keyword>
<dbReference type="GO" id="GO:0032259">
    <property type="term" value="P:methylation"/>
    <property type="evidence" value="ECO:0007669"/>
    <property type="project" value="UniProtKB-KW"/>
</dbReference>
<evidence type="ECO:0000256" key="2">
    <source>
        <dbReference type="ARBA" id="ARBA00022679"/>
    </source>
</evidence>
<organism evidence="5 6">
    <name type="scientific">Candidatus Portnoybacteria bacterium CG10_big_fil_rev_8_21_14_0_10_40_22</name>
    <dbReference type="NCBI Taxonomy" id="1974814"/>
    <lineage>
        <taxon>Bacteria</taxon>
        <taxon>Candidatus Portnoyibacteriota</taxon>
    </lineage>
</organism>
<dbReference type="AlphaFoldDB" id="A0A2M8KFL4"/>
<dbReference type="EMBL" id="PFDY01000060">
    <property type="protein sequence ID" value="PJE58719.1"/>
    <property type="molecule type" value="Genomic_DNA"/>
</dbReference>
<dbReference type="PANTHER" id="PTHR13610">
    <property type="entry name" value="METHYLTRANSFERASE DOMAIN-CONTAINING PROTEIN"/>
    <property type="match status" value="1"/>
</dbReference>
<dbReference type="SUPFAM" id="SSF53335">
    <property type="entry name" value="S-adenosyl-L-methionine-dependent methyltransferases"/>
    <property type="match status" value="1"/>
</dbReference>
<evidence type="ECO:0000256" key="3">
    <source>
        <dbReference type="ARBA" id="ARBA00022691"/>
    </source>
</evidence>
<dbReference type="CDD" id="cd02440">
    <property type="entry name" value="AdoMet_MTases"/>
    <property type="match status" value="1"/>
</dbReference>
<evidence type="ECO:0000313" key="6">
    <source>
        <dbReference type="Proteomes" id="UP000231347"/>
    </source>
</evidence>
<dbReference type="Gene3D" id="3.40.50.150">
    <property type="entry name" value="Vaccinia Virus protein VP39"/>
    <property type="match status" value="1"/>
</dbReference>
<sequence>MFSWLAYIPLIFSALVALTTTIFLLGLWQNVLFTKAPFVPLPKKALPDVIQVLNLQPGDRLYDLGCGDGRVLIAAWRQQPQARFIGIDKDWLPAICSHWRLWRAGRPSQIEILRKNFFKQDLSNATHIFTYLFPKLMDNLLPKLTAELRPGTRLISCDFYFTNKKPIQIIDLQRPKNALAKKLYVYKF</sequence>
<keyword evidence="3" id="KW-0949">S-adenosyl-L-methionine</keyword>
<dbReference type="Proteomes" id="UP000231347">
    <property type="component" value="Unassembled WGS sequence"/>
</dbReference>
<dbReference type="GO" id="GO:0016279">
    <property type="term" value="F:protein-lysine N-methyltransferase activity"/>
    <property type="evidence" value="ECO:0007669"/>
    <property type="project" value="InterPro"/>
</dbReference>
<protein>
    <recommendedName>
        <fullName evidence="7">SAM-dependent methyltransferase</fullName>
    </recommendedName>
</protein>